<dbReference type="GO" id="GO:0030288">
    <property type="term" value="C:outer membrane-bounded periplasmic space"/>
    <property type="evidence" value="ECO:0007669"/>
    <property type="project" value="UniProtKB-UniRule"/>
</dbReference>
<dbReference type="Pfam" id="PF16331">
    <property type="entry name" value="TolA_bind_tri"/>
    <property type="match status" value="1"/>
</dbReference>
<dbReference type="InterPro" id="IPR014162">
    <property type="entry name" value="CpoB_C"/>
</dbReference>
<gene>
    <name evidence="3" type="primary">ygbF</name>
    <name evidence="1" type="synonym">cpoB</name>
    <name evidence="3" type="ORF">CK498_02600</name>
</gene>
<dbReference type="OrthoDB" id="9768142at2"/>
<dbReference type="GO" id="GO:0043093">
    <property type="term" value="P:FtsZ-dependent cytokinesis"/>
    <property type="evidence" value="ECO:0007669"/>
    <property type="project" value="UniProtKB-UniRule"/>
</dbReference>
<dbReference type="InterPro" id="IPR032519">
    <property type="entry name" value="YbgF_tri"/>
</dbReference>
<comment type="caution">
    <text evidence="3">The sequence shown here is derived from an EMBL/GenBank/DDBJ whole genome shotgun (WGS) entry which is preliminary data.</text>
</comment>
<dbReference type="InterPro" id="IPR019734">
    <property type="entry name" value="TPR_rpt"/>
</dbReference>
<name>A0A2A2F0Z0_9GAMM</name>
<dbReference type="InterPro" id="IPR011990">
    <property type="entry name" value="TPR-like_helical_dom_sf"/>
</dbReference>
<keyword evidence="4" id="KW-1185">Reference proteome</keyword>
<dbReference type="Pfam" id="PF13432">
    <property type="entry name" value="TPR_16"/>
    <property type="match status" value="1"/>
</dbReference>
<comment type="similarity">
    <text evidence="1">Belongs to the CpoB family.</text>
</comment>
<reference evidence="3 4" key="1">
    <citation type="submission" date="2017-08" db="EMBL/GenBank/DDBJ databases">
        <title>Halomonas alkalisoli sp. nov., isolated from saline alkaline soil.</title>
        <authorList>
            <person name="Wang D."/>
            <person name="Zhang G."/>
        </authorList>
    </citation>
    <scope>NUCLEOTIDE SEQUENCE [LARGE SCALE GENOMIC DNA]</scope>
    <source>
        <strain evidence="3 4">WRN001</strain>
    </source>
</reference>
<dbReference type="InterPro" id="IPR034706">
    <property type="entry name" value="CpoB"/>
</dbReference>
<evidence type="ECO:0000313" key="4">
    <source>
        <dbReference type="Proteomes" id="UP000217771"/>
    </source>
</evidence>
<feature type="signal peptide" evidence="1">
    <location>
        <begin position="1"/>
        <end position="22"/>
    </location>
</feature>
<evidence type="ECO:0000259" key="2">
    <source>
        <dbReference type="Pfam" id="PF16331"/>
    </source>
</evidence>
<keyword evidence="1" id="KW-0132">Cell division</keyword>
<dbReference type="AlphaFoldDB" id="A0A2A2F0Z0"/>
<keyword evidence="1" id="KW-0175">Coiled coil</keyword>
<protein>
    <recommendedName>
        <fullName evidence="1">Cell division coordinator CpoB</fullName>
    </recommendedName>
</protein>
<dbReference type="Pfam" id="PF13174">
    <property type="entry name" value="TPR_6"/>
    <property type="match status" value="1"/>
</dbReference>
<dbReference type="Gene3D" id="1.25.40.10">
    <property type="entry name" value="Tetratricopeptide repeat domain"/>
    <property type="match status" value="1"/>
</dbReference>
<dbReference type="Gene3D" id="1.20.5.110">
    <property type="match status" value="1"/>
</dbReference>
<feature type="domain" description="YbgF trimerisation" evidence="2">
    <location>
        <begin position="52"/>
        <end position="101"/>
    </location>
</feature>
<dbReference type="Proteomes" id="UP000217771">
    <property type="component" value="Unassembled WGS sequence"/>
</dbReference>
<dbReference type="GO" id="GO:0070206">
    <property type="term" value="P:protein trimerization"/>
    <property type="evidence" value="ECO:0007669"/>
    <property type="project" value="InterPro"/>
</dbReference>
<evidence type="ECO:0000313" key="3">
    <source>
        <dbReference type="EMBL" id="PAU79281.1"/>
    </source>
</evidence>
<comment type="function">
    <text evidence="1">Mediates coordination of peptidoglycan synthesis and outer membrane constriction during cell division.</text>
</comment>
<dbReference type="SUPFAM" id="SSF48452">
    <property type="entry name" value="TPR-like"/>
    <property type="match status" value="1"/>
</dbReference>
<feature type="coiled-coil region" evidence="1">
    <location>
        <begin position="56"/>
        <end position="97"/>
    </location>
</feature>
<dbReference type="NCBIfam" id="TIGR02795">
    <property type="entry name" value="tol_pal_ybgF"/>
    <property type="match status" value="1"/>
</dbReference>
<sequence precursor="true">MKHSLKRLCGAGALVLPLSVGAAPIVEDLSAQQQQSRSFYEQTEVREPSGGSLMLLNQLEENQRQISQLRGQLEELRHQLEQMRQLNQERYIDLEERLAAVGTVGGSPSVDAGAAQQVATASGDGSGAQEAYQQAFQQVQARDFPAAISAFNAFVADYPDHDLAANGYYWLGELHSAESDLDEAAGAFQTVIDDYAASNKVPDALYKLALLRARQGQPDASRELLDELMETYPDSNAATLASEFLNQSGL</sequence>
<dbReference type="EMBL" id="NSKB01000001">
    <property type="protein sequence ID" value="PAU79281.1"/>
    <property type="molecule type" value="Genomic_DNA"/>
</dbReference>
<organism evidence="3 4">
    <name type="scientific">Halomonas salipaludis</name>
    <dbReference type="NCBI Taxonomy" id="2032625"/>
    <lineage>
        <taxon>Bacteria</taxon>
        <taxon>Pseudomonadati</taxon>
        <taxon>Pseudomonadota</taxon>
        <taxon>Gammaproteobacteria</taxon>
        <taxon>Oceanospirillales</taxon>
        <taxon>Halomonadaceae</taxon>
        <taxon>Halomonas</taxon>
    </lineage>
</organism>
<comment type="subcellular location">
    <subcellularLocation>
        <location evidence="1">Periplasm</location>
    </subcellularLocation>
</comment>
<keyword evidence="1" id="KW-0574">Periplasm</keyword>
<accession>A0A2A2F0Z0</accession>
<dbReference type="RefSeq" id="WP_095619291.1">
    <property type="nucleotide sequence ID" value="NZ_NSKB01000001.1"/>
</dbReference>
<feature type="chain" id="PRO_5013410702" description="Cell division coordinator CpoB" evidence="1">
    <location>
        <begin position="23"/>
        <end position="250"/>
    </location>
</feature>
<dbReference type="HAMAP" id="MF_02066">
    <property type="entry name" value="CpoB"/>
    <property type="match status" value="1"/>
</dbReference>
<evidence type="ECO:0000256" key="1">
    <source>
        <dbReference type="HAMAP-Rule" id="MF_02066"/>
    </source>
</evidence>
<proteinExistence type="inferred from homology"/>
<keyword evidence="1" id="KW-0131">Cell cycle</keyword>
<keyword evidence="1" id="KW-0732">Signal</keyword>